<protein>
    <recommendedName>
        <fullName evidence="3">GRAM domain-containing protein</fullName>
    </recommendedName>
</protein>
<dbReference type="OrthoDB" id="732558at2759"/>
<organism evidence="4 5">
    <name type="scientific">Ceratodon purpureus</name>
    <name type="common">Fire moss</name>
    <name type="synonym">Dicranum purpureum</name>
    <dbReference type="NCBI Taxonomy" id="3225"/>
    <lineage>
        <taxon>Eukaryota</taxon>
        <taxon>Viridiplantae</taxon>
        <taxon>Streptophyta</taxon>
        <taxon>Embryophyta</taxon>
        <taxon>Bryophyta</taxon>
        <taxon>Bryophytina</taxon>
        <taxon>Bryopsida</taxon>
        <taxon>Dicranidae</taxon>
        <taxon>Pseudoditrichales</taxon>
        <taxon>Ditrichaceae</taxon>
        <taxon>Ceratodon</taxon>
    </lineage>
</organism>
<evidence type="ECO:0000259" key="3">
    <source>
        <dbReference type="SMART" id="SM00568"/>
    </source>
</evidence>
<evidence type="ECO:0000256" key="1">
    <source>
        <dbReference type="ARBA" id="ARBA00009414"/>
    </source>
</evidence>
<dbReference type="Gene3D" id="2.30.29.30">
    <property type="entry name" value="Pleckstrin-homology domain (PH domain)/Phosphotyrosine-binding domain (PTB)"/>
    <property type="match status" value="1"/>
</dbReference>
<dbReference type="EMBL" id="CM026431">
    <property type="protein sequence ID" value="KAG0559442.1"/>
    <property type="molecule type" value="Genomic_DNA"/>
</dbReference>
<dbReference type="PANTHER" id="PTHR31969">
    <property type="entry name" value="GEM-LIKE PROTEIN 2"/>
    <property type="match status" value="1"/>
</dbReference>
<name>A0A8T0GR35_CERPU</name>
<keyword evidence="5" id="KW-1185">Reference proteome</keyword>
<proteinExistence type="inferred from homology"/>
<evidence type="ECO:0000313" key="5">
    <source>
        <dbReference type="Proteomes" id="UP000822688"/>
    </source>
</evidence>
<sequence>MSANPYAHYDNQGVPGGVAGAAGTSAYPDSGSPNTTAAPAGTGGGAMGYLSKLGKQAESVAGSFWGHMRTSNSLPDAAIGRITHGTRLLREGGFEGVYKQTFGAFAPNEHLKKTYACHISTSNGAVGGTLYITNLKFAFCSDRELTYYPTPGQQANSYYKVILPLEKVREVIPIANQKKPTDKYIQVVTKDGHEFWYMGFVNYDKGIKNMQEAVRLAHSQGNLSGGTMPGGVAPYGPTSTPAQPMYPPAPTDRPGYGPPPAKPGYPPA</sequence>
<dbReference type="InterPro" id="IPR004182">
    <property type="entry name" value="GRAM"/>
</dbReference>
<feature type="region of interest" description="Disordered" evidence="2">
    <location>
        <begin position="221"/>
        <end position="268"/>
    </location>
</feature>
<dbReference type="Proteomes" id="UP000822688">
    <property type="component" value="Chromosome 10"/>
</dbReference>
<dbReference type="Pfam" id="PF02893">
    <property type="entry name" value="GRAM"/>
    <property type="match status" value="1"/>
</dbReference>
<dbReference type="SMART" id="SM00568">
    <property type="entry name" value="GRAM"/>
    <property type="match status" value="1"/>
</dbReference>
<comment type="caution">
    <text evidence="4">The sequence shown here is derived from an EMBL/GenBank/DDBJ whole genome shotgun (WGS) entry which is preliminary data.</text>
</comment>
<evidence type="ECO:0000313" key="4">
    <source>
        <dbReference type="EMBL" id="KAG0559442.1"/>
    </source>
</evidence>
<dbReference type="InterPro" id="IPR011993">
    <property type="entry name" value="PH-like_dom_sf"/>
</dbReference>
<reference evidence="4" key="1">
    <citation type="submission" date="2020-06" db="EMBL/GenBank/DDBJ databases">
        <title>WGS assembly of Ceratodon purpureus strain R40.</title>
        <authorList>
            <person name="Carey S.B."/>
            <person name="Jenkins J."/>
            <person name="Shu S."/>
            <person name="Lovell J.T."/>
            <person name="Sreedasyam A."/>
            <person name="Maumus F."/>
            <person name="Tiley G.P."/>
            <person name="Fernandez-Pozo N."/>
            <person name="Barry K."/>
            <person name="Chen C."/>
            <person name="Wang M."/>
            <person name="Lipzen A."/>
            <person name="Daum C."/>
            <person name="Saski C.A."/>
            <person name="Payton A.C."/>
            <person name="Mcbreen J.C."/>
            <person name="Conrad R.E."/>
            <person name="Kollar L.M."/>
            <person name="Olsson S."/>
            <person name="Huttunen S."/>
            <person name="Landis J.B."/>
            <person name="Wickett N.J."/>
            <person name="Johnson M.G."/>
            <person name="Rensing S.A."/>
            <person name="Grimwood J."/>
            <person name="Schmutz J."/>
            <person name="Mcdaniel S.F."/>
        </authorList>
    </citation>
    <scope>NUCLEOTIDE SEQUENCE</scope>
    <source>
        <strain evidence="4">R40</strain>
    </source>
</reference>
<dbReference type="CDD" id="cd13222">
    <property type="entry name" value="PH-GRAM_GEM"/>
    <property type="match status" value="1"/>
</dbReference>
<dbReference type="InterPro" id="IPR037848">
    <property type="entry name" value="GEM-like"/>
</dbReference>
<feature type="compositionally biased region" description="Pro residues" evidence="2">
    <location>
        <begin position="244"/>
        <end position="268"/>
    </location>
</feature>
<evidence type="ECO:0000256" key="2">
    <source>
        <dbReference type="SAM" id="MobiDB-lite"/>
    </source>
</evidence>
<dbReference type="AlphaFoldDB" id="A0A8T0GR35"/>
<feature type="domain" description="GRAM" evidence="3">
    <location>
        <begin position="96"/>
        <end position="175"/>
    </location>
</feature>
<accession>A0A8T0GR35</accession>
<comment type="similarity">
    <text evidence="1">Belongs to the GEM family.</text>
</comment>
<gene>
    <name evidence="4" type="ORF">KC19_10G105200</name>
</gene>